<organism evidence="1 2">
    <name type="scientific">Lentilactobacillus kefiri DSM 20587 = JCM 5818</name>
    <dbReference type="NCBI Taxonomy" id="1423764"/>
    <lineage>
        <taxon>Bacteria</taxon>
        <taxon>Bacillati</taxon>
        <taxon>Bacillota</taxon>
        <taxon>Bacilli</taxon>
        <taxon>Lactobacillales</taxon>
        <taxon>Lactobacillaceae</taxon>
        <taxon>Lentilactobacillus</taxon>
    </lineage>
</organism>
<comment type="caution">
    <text evidence="1">The sequence shown here is derived from an EMBL/GenBank/DDBJ whole genome shotgun (WGS) entry which is preliminary data.</text>
</comment>
<dbReference type="AlphaFoldDB" id="A0A8E1RHM9"/>
<reference evidence="1 2" key="1">
    <citation type="journal article" date="2015" name="Genome Announc.">
        <title>Expanding the biotechnology potential of lactobacilli through comparative genomics of 213 strains and associated genera.</title>
        <authorList>
            <person name="Sun Z."/>
            <person name="Harris H.M."/>
            <person name="McCann A."/>
            <person name="Guo C."/>
            <person name="Argimon S."/>
            <person name="Zhang W."/>
            <person name="Yang X."/>
            <person name="Jeffery I.B."/>
            <person name="Cooney J.C."/>
            <person name="Kagawa T.F."/>
            <person name="Liu W."/>
            <person name="Song Y."/>
            <person name="Salvetti E."/>
            <person name="Wrobel A."/>
            <person name="Rasinkangas P."/>
            <person name="Parkhill J."/>
            <person name="Rea M.C."/>
            <person name="O'Sullivan O."/>
            <person name="Ritari J."/>
            <person name="Douillard F.P."/>
            <person name="Paul Ross R."/>
            <person name="Yang R."/>
            <person name="Briner A.E."/>
            <person name="Felis G.E."/>
            <person name="de Vos W.M."/>
            <person name="Barrangou R."/>
            <person name="Klaenhammer T.R."/>
            <person name="Caufield P.W."/>
            <person name="Cui Y."/>
            <person name="Zhang H."/>
            <person name="O'Toole P.W."/>
        </authorList>
    </citation>
    <scope>NUCLEOTIDE SEQUENCE [LARGE SCALE GENOMIC DNA]</scope>
    <source>
        <strain evidence="1 2">DSM 20587</strain>
    </source>
</reference>
<gene>
    <name evidence="1" type="ORF">FC95_GL000783</name>
</gene>
<sequence length="50" mass="5295">MQPQLTESQISANQGQALYDITGAFSNVVGQGTAIVNSICEVISTIRNLL</sequence>
<name>A0A8E1RHM9_LENKE</name>
<proteinExistence type="predicted"/>
<evidence type="ECO:0000313" key="2">
    <source>
        <dbReference type="Proteomes" id="UP000051164"/>
    </source>
</evidence>
<dbReference type="Proteomes" id="UP000051164">
    <property type="component" value="Unassembled WGS sequence"/>
</dbReference>
<dbReference type="EMBL" id="AYYV01000095">
    <property type="protein sequence ID" value="KRM49322.1"/>
    <property type="molecule type" value="Genomic_DNA"/>
</dbReference>
<evidence type="ECO:0000313" key="1">
    <source>
        <dbReference type="EMBL" id="KRM49322.1"/>
    </source>
</evidence>
<protein>
    <submittedName>
        <fullName evidence="1">Uncharacterized protein</fullName>
    </submittedName>
</protein>
<accession>A0A8E1RHM9</accession>